<reference evidence="7" key="1">
    <citation type="submission" date="2020-11" db="EMBL/GenBank/DDBJ databases">
        <authorList>
            <person name="Whiteford S."/>
        </authorList>
    </citation>
    <scope>NUCLEOTIDE SEQUENCE</scope>
</reference>
<dbReference type="Gene3D" id="3.30.40.10">
    <property type="entry name" value="Zinc/RING finger domain, C3HC4 (zinc finger)"/>
    <property type="match status" value="1"/>
</dbReference>
<keyword evidence="2" id="KW-0863">Zinc-finger</keyword>
<feature type="domain" description="Zinc finger PHD-type" evidence="6">
    <location>
        <begin position="3"/>
        <end position="49"/>
    </location>
</feature>
<sequence length="355" mass="39593">MAKCGGCGKFMGPTGGAKCNKCKVIYHLPCLGLTEKDKLPATWICVECKRHVPRDNRADTPVRGAPSQVEPDVNEVVYTAEVSGNTAASDLTEETKVELGLEIRLFRNELRAVREEIRQFRTEMSDLRSAMSEADSRLTKMDARVVELETKMAESGTGKLEEMIADLKLELQEKDQDMLLNDLEFSQIPEENGENPLQIVALVATKLGVKLDERDIVSAERVGPRHRSGRASGESGEGAGAGGSAERPRPRPLVVRVTRRALKDELIKSARVRRGATTADLGLSAAPRPFYVNDRLTKTNRLLFNRAREAKKQLHWRFVWTKQGRVYARQEEGKARHWIRSEGDLTRVFGSALVS</sequence>
<dbReference type="CDD" id="cd15489">
    <property type="entry name" value="PHD_SF"/>
    <property type="match status" value="1"/>
</dbReference>
<dbReference type="InterPro" id="IPR013083">
    <property type="entry name" value="Znf_RING/FYVE/PHD"/>
</dbReference>
<evidence type="ECO:0000313" key="7">
    <source>
        <dbReference type="EMBL" id="CAG9121536.1"/>
    </source>
</evidence>
<evidence type="ECO:0000256" key="4">
    <source>
        <dbReference type="SAM" id="Coils"/>
    </source>
</evidence>
<dbReference type="AlphaFoldDB" id="A0A8S4F1A5"/>
<comment type="caution">
    <text evidence="7">The sequence shown here is derived from an EMBL/GenBank/DDBJ whole genome shotgun (WGS) entry which is preliminary data.</text>
</comment>
<dbReference type="InterPro" id="IPR057251">
    <property type="entry name" value="FP_C"/>
</dbReference>
<feature type="coiled-coil region" evidence="4">
    <location>
        <begin position="103"/>
        <end position="177"/>
    </location>
</feature>
<evidence type="ECO:0000259" key="6">
    <source>
        <dbReference type="SMART" id="SM00249"/>
    </source>
</evidence>
<protein>
    <submittedName>
        <fullName evidence="7">(diamondback moth) hypothetical protein</fullName>
    </submittedName>
</protein>
<feature type="region of interest" description="Disordered" evidence="5">
    <location>
        <begin position="220"/>
        <end position="249"/>
    </location>
</feature>
<evidence type="ECO:0000256" key="3">
    <source>
        <dbReference type="ARBA" id="ARBA00022833"/>
    </source>
</evidence>
<accession>A0A8S4F1A5</accession>
<organism evidence="7 8">
    <name type="scientific">Plutella xylostella</name>
    <name type="common">Diamondback moth</name>
    <name type="synonym">Plutella maculipennis</name>
    <dbReference type="NCBI Taxonomy" id="51655"/>
    <lineage>
        <taxon>Eukaryota</taxon>
        <taxon>Metazoa</taxon>
        <taxon>Ecdysozoa</taxon>
        <taxon>Arthropoda</taxon>
        <taxon>Hexapoda</taxon>
        <taxon>Insecta</taxon>
        <taxon>Pterygota</taxon>
        <taxon>Neoptera</taxon>
        <taxon>Endopterygota</taxon>
        <taxon>Lepidoptera</taxon>
        <taxon>Glossata</taxon>
        <taxon>Ditrysia</taxon>
        <taxon>Yponomeutoidea</taxon>
        <taxon>Plutellidae</taxon>
        <taxon>Plutella</taxon>
    </lineage>
</organism>
<evidence type="ECO:0000313" key="8">
    <source>
        <dbReference type="Proteomes" id="UP000653454"/>
    </source>
</evidence>
<dbReference type="GO" id="GO:0008270">
    <property type="term" value="F:zinc ion binding"/>
    <property type="evidence" value="ECO:0007669"/>
    <property type="project" value="UniProtKB-KW"/>
</dbReference>
<keyword evidence="3" id="KW-0862">Zinc</keyword>
<dbReference type="Proteomes" id="UP000653454">
    <property type="component" value="Unassembled WGS sequence"/>
</dbReference>
<evidence type="ECO:0000256" key="5">
    <source>
        <dbReference type="SAM" id="MobiDB-lite"/>
    </source>
</evidence>
<dbReference type="InterPro" id="IPR001965">
    <property type="entry name" value="Znf_PHD"/>
</dbReference>
<dbReference type="EMBL" id="CAJHNJ030000025">
    <property type="protein sequence ID" value="CAG9121536.1"/>
    <property type="molecule type" value="Genomic_DNA"/>
</dbReference>
<evidence type="ECO:0000256" key="2">
    <source>
        <dbReference type="ARBA" id="ARBA00022771"/>
    </source>
</evidence>
<gene>
    <name evidence="7" type="ORF">PLXY2_LOCUS7330</name>
</gene>
<dbReference type="SUPFAM" id="SSF57903">
    <property type="entry name" value="FYVE/PHD zinc finger"/>
    <property type="match status" value="1"/>
</dbReference>
<dbReference type="InterPro" id="IPR011011">
    <property type="entry name" value="Znf_FYVE_PHD"/>
</dbReference>
<dbReference type="SMART" id="SM00249">
    <property type="entry name" value="PHD"/>
    <property type="match status" value="1"/>
</dbReference>
<keyword evidence="4" id="KW-0175">Coiled coil</keyword>
<keyword evidence="8" id="KW-1185">Reference proteome</keyword>
<name>A0A8S4F1A5_PLUXY</name>
<proteinExistence type="predicted"/>
<dbReference type="Pfam" id="PF25298">
    <property type="entry name" value="Baculo_FP_2nd"/>
    <property type="match status" value="1"/>
</dbReference>
<evidence type="ECO:0000256" key="1">
    <source>
        <dbReference type="ARBA" id="ARBA00022723"/>
    </source>
</evidence>
<keyword evidence="1" id="KW-0479">Metal-binding</keyword>